<comment type="caution">
    <text evidence="4">The sequence shown here is derived from an EMBL/GenBank/DDBJ whole genome shotgun (WGS) entry which is preliminary data.</text>
</comment>
<keyword evidence="5" id="KW-1185">Reference proteome</keyword>
<dbReference type="Proteomes" id="UP000643610">
    <property type="component" value="Unassembled WGS sequence"/>
</dbReference>
<dbReference type="EMBL" id="JACOFU010000010">
    <property type="protein sequence ID" value="MBC3833405.1"/>
    <property type="molecule type" value="Genomic_DNA"/>
</dbReference>
<feature type="transmembrane region" description="Helical" evidence="2">
    <location>
        <begin position="64"/>
        <end position="85"/>
    </location>
</feature>
<keyword evidence="4" id="KW-0808">Transferase</keyword>
<protein>
    <submittedName>
        <fullName evidence="4">Histidine kinase</fullName>
    </submittedName>
</protein>
<feature type="transmembrane region" description="Helical" evidence="2">
    <location>
        <begin position="126"/>
        <end position="148"/>
    </location>
</feature>
<accession>A0ABR6XVA2</accession>
<dbReference type="PANTHER" id="PTHR34220:SF9">
    <property type="entry name" value="SIGNAL TRANSDUCTION HISTIDINE KINASE INTERNAL REGION DOMAIN-CONTAINING PROTEIN"/>
    <property type="match status" value="1"/>
</dbReference>
<dbReference type="Pfam" id="PF06580">
    <property type="entry name" value="His_kinase"/>
    <property type="match status" value="1"/>
</dbReference>
<dbReference type="RefSeq" id="WP_186892456.1">
    <property type="nucleotide sequence ID" value="NZ_JACOFU010000010.1"/>
</dbReference>
<feature type="transmembrane region" description="Helical" evidence="2">
    <location>
        <begin position="91"/>
        <end position="114"/>
    </location>
</feature>
<proteinExistence type="predicted"/>
<evidence type="ECO:0000256" key="1">
    <source>
        <dbReference type="SAM" id="Coils"/>
    </source>
</evidence>
<feature type="transmembrane region" description="Helical" evidence="2">
    <location>
        <begin position="163"/>
        <end position="185"/>
    </location>
</feature>
<keyword evidence="4" id="KW-0418">Kinase</keyword>
<dbReference type="InterPro" id="IPR036890">
    <property type="entry name" value="HATPase_C_sf"/>
</dbReference>
<evidence type="ECO:0000313" key="4">
    <source>
        <dbReference type="EMBL" id="MBC3833405.1"/>
    </source>
</evidence>
<feature type="coiled-coil region" evidence="1">
    <location>
        <begin position="194"/>
        <end position="221"/>
    </location>
</feature>
<gene>
    <name evidence="4" type="ORF">H8K33_18005</name>
</gene>
<evidence type="ECO:0000313" key="5">
    <source>
        <dbReference type="Proteomes" id="UP000643610"/>
    </source>
</evidence>
<evidence type="ECO:0000256" key="2">
    <source>
        <dbReference type="SAM" id="Phobius"/>
    </source>
</evidence>
<dbReference type="SUPFAM" id="SSF55874">
    <property type="entry name" value="ATPase domain of HSP90 chaperone/DNA topoisomerase II/histidine kinase"/>
    <property type="match status" value="1"/>
</dbReference>
<name>A0ABR6XVA2_9BURK</name>
<keyword evidence="2" id="KW-0472">Membrane</keyword>
<sequence length="401" mass="44860">MWKKLSSWYKDWNDEQLAVLLDPQRAEDITIPWRKKMAKQLLTLTEIERQQLYQFSIVYQGAKLWLTILKLSLVFSCLGLVLYSMKTKLHWLPAILVVNMLGWILVFALVGIWFNYRQIAKRRFRISLSAFMGVLCGFFGFTTLSALVQGKDVWTTIWKDGPLVLIVAAVLGAVYVLLIGIVAGWRNQGYEKIAAQLALDAEREKNARQESESQLRLLRAQIEPHFLFNTLGAVQQLAEQGTPKAAELTANLIVFLRASMSEMRAEQITLAEEFRLIHAYLEVMKARMGVRLSFDINLPTALAAIPVPSMMLLTLAENAIKHGIEPSLRGGHIHVFAEKLGTDLLITIQDSGVGLSDTPSPGIGLQNVRDRLRLQYGAHASLSIAEAEQGGVIVEVNIPLA</sequence>
<keyword evidence="1" id="KW-0175">Coiled coil</keyword>
<feature type="domain" description="Signal transduction histidine kinase internal region" evidence="3">
    <location>
        <begin position="214"/>
        <end position="292"/>
    </location>
</feature>
<keyword evidence="2" id="KW-0812">Transmembrane</keyword>
<dbReference type="InterPro" id="IPR050640">
    <property type="entry name" value="Bact_2-comp_sensor_kinase"/>
</dbReference>
<dbReference type="GO" id="GO:0016301">
    <property type="term" value="F:kinase activity"/>
    <property type="evidence" value="ECO:0007669"/>
    <property type="project" value="UniProtKB-KW"/>
</dbReference>
<keyword evidence="2" id="KW-1133">Transmembrane helix</keyword>
<dbReference type="Gene3D" id="3.30.565.10">
    <property type="entry name" value="Histidine kinase-like ATPase, C-terminal domain"/>
    <property type="match status" value="1"/>
</dbReference>
<dbReference type="PANTHER" id="PTHR34220">
    <property type="entry name" value="SENSOR HISTIDINE KINASE YPDA"/>
    <property type="match status" value="1"/>
</dbReference>
<organism evidence="4 5">
    <name type="scientific">Undibacterium amnicola</name>
    <dbReference type="NCBI Taxonomy" id="1834038"/>
    <lineage>
        <taxon>Bacteria</taxon>
        <taxon>Pseudomonadati</taxon>
        <taxon>Pseudomonadota</taxon>
        <taxon>Betaproteobacteria</taxon>
        <taxon>Burkholderiales</taxon>
        <taxon>Oxalobacteraceae</taxon>
        <taxon>Undibacterium</taxon>
    </lineage>
</organism>
<evidence type="ECO:0000259" key="3">
    <source>
        <dbReference type="Pfam" id="PF06580"/>
    </source>
</evidence>
<dbReference type="InterPro" id="IPR010559">
    <property type="entry name" value="Sig_transdc_His_kin_internal"/>
</dbReference>
<reference evidence="4 5" key="1">
    <citation type="submission" date="2020-08" db="EMBL/GenBank/DDBJ databases">
        <title>Novel species isolated from subtropical streams in China.</title>
        <authorList>
            <person name="Lu H."/>
        </authorList>
    </citation>
    <scope>NUCLEOTIDE SEQUENCE [LARGE SCALE GENOMIC DNA]</scope>
    <source>
        <strain evidence="4 5">KCTC 52442</strain>
    </source>
</reference>